<feature type="transmembrane region" description="Helical" evidence="1">
    <location>
        <begin position="28"/>
        <end position="46"/>
    </location>
</feature>
<organism evidence="2 3">
    <name type="scientific">Parageobacillus toebii</name>
    <dbReference type="NCBI Taxonomy" id="153151"/>
    <lineage>
        <taxon>Bacteria</taxon>
        <taxon>Bacillati</taxon>
        <taxon>Bacillota</taxon>
        <taxon>Bacilli</taxon>
        <taxon>Bacillales</taxon>
        <taxon>Anoxybacillaceae</taxon>
        <taxon>Parageobacillus</taxon>
    </lineage>
</organism>
<gene>
    <name evidence="2" type="ORF">B4110_2353</name>
</gene>
<reference evidence="2 3" key="1">
    <citation type="submission" date="2016-01" db="EMBL/GenBank/DDBJ databases">
        <title>Draft Genome Sequences of Seven Thermophilic Sporeformers Isolated from Foods.</title>
        <authorList>
            <person name="Berendsen E.M."/>
            <person name="Wells-Bennik M.H."/>
            <person name="Krawcyk A.O."/>
            <person name="De Jong A."/>
            <person name="Holsappel S."/>
            <person name="Eijlander R.T."/>
            <person name="Kuipers O.P."/>
        </authorList>
    </citation>
    <scope>NUCLEOTIDE SEQUENCE [LARGE SCALE GENOMIC DNA]</scope>
    <source>
        <strain evidence="2 3">B4110</strain>
    </source>
</reference>
<sequence length="198" mass="23093">MEGIYFYSFFWIIWMIATFFMKKTRQRTMLAAIALITIILSSVSLYIGSFCVTLSFLFLFFLSCYFTAKQTRRKLLYLVIAALTIAFAYTSFQLLVLFDPVWIWMDRTWMLAGMLFIICFLFYENIQSRLVCLIIGSCQGEILYSIISKRVAFSYVIGSFSFLDTISISAFCLLIWTLFEQIAVYVDGKKQIRGTRQP</sequence>
<keyword evidence="1" id="KW-0812">Transmembrane</keyword>
<dbReference type="PATRIC" id="fig|153151.4.peg.1819"/>
<evidence type="ECO:0000313" key="3">
    <source>
        <dbReference type="Proteomes" id="UP000075324"/>
    </source>
</evidence>
<dbReference type="Proteomes" id="UP000075324">
    <property type="component" value="Unassembled WGS sequence"/>
</dbReference>
<feature type="transmembrane region" description="Helical" evidence="1">
    <location>
        <begin position="101"/>
        <end position="123"/>
    </location>
</feature>
<feature type="transmembrane region" description="Helical" evidence="1">
    <location>
        <begin position="6"/>
        <end position="21"/>
    </location>
</feature>
<proteinExistence type="predicted"/>
<evidence type="ECO:0000313" key="2">
    <source>
        <dbReference type="EMBL" id="KYD31797.1"/>
    </source>
</evidence>
<dbReference type="RefSeq" id="WP_062677579.1">
    <property type="nucleotide sequence ID" value="NZ_LQYW01000030.1"/>
</dbReference>
<feature type="transmembrane region" description="Helical" evidence="1">
    <location>
        <begin position="75"/>
        <end position="95"/>
    </location>
</feature>
<accession>A0A150N4X9</accession>
<keyword evidence="1" id="KW-0472">Membrane</keyword>
<dbReference type="PIRSF" id="PIRSF036710">
    <property type="entry name" value="YphA_Bacsu"/>
    <property type="match status" value="1"/>
</dbReference>
<dbReference type="EMBL" id="LQYW01000030">
    <property type="protein sequence ID" value="KYD31797.1"/>
    <property type="molecule type" value="Genomic_DNA"/>
</dbReference>
<comment type="caution">
    <text evidence="2">The sequence shown here is derived from an EMBL/GenBank/DDBJ whole genome shotgun (WGS) entry which is preliminary data.</text>
</comment>
<name>A0A150N4X9_9BACL</name>
<evidence type="ECO:0000256" key="1">
    <source>
        <dbReference type="SAM" id="Phobius"/>
    </source>
</evidence>
<dbReference type="InterPro" id="IPR014617">
    <property type="entry name" value="YphA_Bacsu"/>
</dbReference>
<dbReference type="AlphaFoldDB" id="A0A150N4X9"/>
<keyword evidence="1" id="KW-1133">Transmembrane helix</keyword>
<feature type="transmembrane region" description="Helical" evidence="1">
    <location>
        <begin position="153"/>
        <end position="179"/>
    </location>
</feature>
<dbReference type="Pfam" id="PF24124">
    <property type="entry name" value="YphA"/>
    <property type="match status" value="1"/>
</dbReference>
<protein>
    <submittedName>
        <fullName evidence="2">Uncharacterized protein</fullName>
    </submittedName>
</protein>
<feature type="transmembrane region" description="Helical" evidence="1">
    <location>
        <begin position="52"/>
        <end position="68"/>
    </location>
</feature>
<feature type="transmembrane region" description="Helical" evidence="1">
    <location>
        <begin position="130"/>
        <end position="147"/>
    </location>
</feature>